<dbReference type="SUPFAM" id="SSF51445">
    <property type="entry name" value="(Trans)glycosidases"/>
    <property type="match status" value="1"/>
</dbReference>
<name>A0ABW7DLP2_9FIRM</name>
<sequence length="196" mass="22339">MTSKVIDVSYWQKDIAYDAVVDADIKGVIIKISEGCTEEETWRHHVDQCIERGLKWGVYVYSHATTPERARDEAETAIMLLSGLPTPPMGIWFDCEDPDCFEEGVDTTAICSAFIVECNEAGFTAGIYSSSLKFTDYMENSIQPNLLADYVPYWIADYRGYNGFAQTYPDKHVAGWQWSDKEYIGDTNVDMNEWYV</sequence>
<dbReference type="PANTHER" id="PTHR34135">
    <property type="entry name" value="LYSOZYME"/>
    <property type="match status" value="1"/>
</dbReference>
<proteinExistence type="inferred from homology"/>
<reference evidence="2 3" key="1">
    <citation type="submission" date="2024-10" db="EMBL/GenBank/DDBJ databases">
        <authorList>
            <person name="Sang B.-I."/>
            <person name="Prabhaharan D."/>
        </authorList>
    </citation>
    <scope>NUCLEOTIDE SEQUENCE [LARGE SCALE GENOMIC DNA]</scope>
    <source>
        <strain evidence="2 3">MH</strain>
    </source>
</reference>
<evidence type="ECO:0000256" key="1">
    <source>
        <dbReference type="ARBA" id="ARBA00010646"/>
    </source>
</evidence>
<dbReference type="Gene3D" id="3.20.20.80">
    <property type="entry name" value="Glycosidases"/>
    <property type="match status" value="1"/>
</dbReference>
<gene>
    <name evidence="2" type="ORF">ACGTZG_03650</name>
</gene>
<dbReference type="PANTHER" id="PTHR34135:SF2">
    <property type="entry name" value="LYSOZYME"/>
    <property type="match status" value="1"/>
</dbReference>
<evidence type="ECO:0000313" key="3">
    <source>
        <dbReference type="Proteomes" id="UP001605989"/>
    </source>
</evidence>
<protein>
    <submittedName>
        <fullName evidence="2">GH25 family lysozyme</fullName>
    </submittedName>
</protein>
<organism evidence="2 3">
    <name type="scientific">Megasphaera hexanoica</name>
    <dbReference type="NCBI Taxonomy" id="1675036"/>
    <lineage>
        <taxon>Bacteria</taxon>
        <taxon>Bacillati</taxon>
        <taxon>Bacillota</taxon>
        <taxon>Negativicutes</taxon>
        <taxon>Veillonellales</taxon>
        <taxon>Veillonellaceae</taxon>
        <taxon>Megasphaera</taxon>
    </lineage>
</organism>
<dbReference type="InterPro" id="IPR002053">
    <property type="entry name" value="Glyco_hydro_25"/>
</dbReference>
<keyword evidence="3" id="KW-1185">Reference proteome</keyword>
<dbReference type="Pfam" id="PF01183">
    <property type="entry name" value="Glyco_hydro_25"/>
    <property type="match status" value="1"/>
</dbReference>
<comment type="caution">
    <text evidence="2">The sequence shown here is derived from an EMBL/GenBank/DDBJ whole genome shotgun (WGS) entry which is preliminary data.</text>
</comment>
<dbReference type="PROSITE" id="PS51904">
    <property type="entry name" value="GLYCOSYL_HYDROL_F25_2"/>
    <property type="match status" value="1"/>
</dbReference>
<dbReference type="EMBL" id="JBIEKR010000003">
    <property type="protein sequence ID" value="MFG6272278.1"/>
    <property type="molecule type" value="Genomic_DNA"/>
</dbReference>
<accession>A0ABW7DLP2</accession>
<dbReference type="RefSeq" id="WP_113855701.1">
    <property type="nucleotide sequence ID" value="NZ_CP011940.1"/>
</dbReference>
<dbReference type="Proteomes" id="UP001605989">
    <property type="component" value="Unassembled WGS sequence"/>
</dbReference>
<evidence type="ECO:0000313" key="2">
    <source>
        <dbReference type="EMBL" id="MFG6272278.1"/>
    </source>
</evidence>
<comment type="similarity">
    <text evidence="1">Belongs to the glycosyl hydrolase 25 family.</text>
</comment>
<dbReference type="InterPro" id="IPR017853">
    <property type="entry name" value="GH"/>
</dbReference>